<evidence type="ECO:0000256" key="13">
    <source>
        <dbReference type="ARBA" id="ARBA00034078"/>
    </source>
</evidence>
<dbReference type="SMART" id="SM00902">
    <property type="entry name" value="Fe_hyd_SSU"/>
    <property type="match status" value="1"/>
</dbReference>
<dbReference type="GO" id="GO:0051539">
    <property type="term" value="F:4 iron, 4 sulfur cluster binding"/>
    <property type="evidence" value="ECO:0007669"/>
    <property type="project" value="UniProtKB-KW"/>
</dbReference>
<evidence type="ECO:0000256" key="12">
    <source>
        <dbReference type="ARBA" id="ARBA00023136"/>
    </source>
</evidence>
<dbReference type="NCBIfam" id="TIGR02512">
    <property type="entry name" value="FeFe_hydrog_A"/>
    <property type="match status" value="1"/>
</dbReference>
<dbReference type="InterPro" id="IPR013352">
    <property type="entry name" value="Fe_hydrogenase_subset"/>
</dbReference>
<keyword evidence="17" id="KW-0560">Oxidoreductase</keyword>
<keyword evidence="7" id="KW-0677">Repeat</keyword>
<dbReference type="SUPFAM" id="SSF54862">
    <property type="entry name" value="4Fe-4S ferredoxins"/>
    <property type="match status" value="1"/>
</dbReference>
<comment type="cofactor">
    <cofactor evidence="1">
        <name>[4Fe-4S] cluster</name>
        <dbReference type="ChEBI" id="CHEBI:49883"/>
    </cofactor>
</comment>
<dbReference type="Pfam" id="PF02256">
    <property type="entry name" value="Fe_hyd_SSU"/>
    <property type="match status" value="1"/>
</dbReference>
<evidence type="ECO:0000259" key="16">
    <source>
        <dbReference type="PROSITE" id="PS51839"/>
    </source>
</evidence>
<dbReference type="Pfam" id="PF12838">
    <property type="entry name" value="Fer4_7"/>
    <property type="match status" value="1"/>
</dbReference>
<dbReference type="Gene3D" id="3.10.20.740">
    <property type="match status" value="1"/>
</dbReference>
<dbReference type="InterPro" id="IPR003149">
    <property type="entry name" value="Fe_hydrogenase_ssu"/>
</dbReference>
<keyword evidence="6" id="KW-0479">Metal-binding</keyword>
<dbReference type="FunFam" id="3.30.70.20:FF:000035">
    <property type="entry name" value="Iron hydrogenase 1"/>
    <property type="match status" value="1"/>
</dbReference>
<dbReference type="AlphaFoldDB" id="A0A0B7MK56"/>
<keyword evidence="10" id="KW-0411">Iron-sulfur</keyword>
<comment type="similarity">
    <text evidence="3">Belongs to the complex I 75 kDa subunit family.</text>
</comment>
<dbReference type="EC" id="1.12.1.3" evidence="17"/>
<comment type="subcellular location">
    <subcellularLocation>
        <location evidence="2">Membrane</location>
    </subcellularLocation>
</comment>
<dbReference type="InterPro" id="IPR049830">
    <property type="entry name" value="HndD"/>
</dbReference>
<protein>
    <submittedName>
        <fullName evidence="17">NADP-reducing hydrogenase subunit HndC</fullName>
        <ecNumber evidence="17">1.12.1.3</ecNumber>
    </submittedName>
</protein>
<dbReference type="InterPro" id="IPR004108">
    <property type="entry name" value="Fe_hydrogenase_lsu_C"/>
</dbReference>
<evidence type="ECO:0000256" key="6">
    <source>
        <dbReference type="ARBA" id="ARBA00022723"/>
    </source>
</evidence>
<keyword evidence="12" id="KW-0472">Membrane</keyword>
<gene>
    <name evidence="17" type="primary">hndD</name>
    <name evidence="17" type="ORF">SSCH_210008</name>
</gene>
<dbReference type="InterPro" id="IPR017896">
    <property type="entry name" value="4Fe4S_Fe-S-bd"/>
</dbReference>
<evidence type="ECO:0000313" key="17">
    <source>
        <dbReference type="EMBL" id="CEO88568.1"/>
    </source>
</evidence>
<evidence type="ECO:0000256" key="8">
    <source>
        <dbReference type="ARBA" id="ARBA00022967"/>
    </source>
</evidence>
<keyword evidence="18" id="KW-1185">Reference proteome</keyword>
<evidence type="ECO:0000256" key="4">
    <source>
        <dbReference type="ARBA" id="ARBA00022485"/>
    </source>
</evidence>
<dbReference type="InterPro" id="IPR036991">
    <property type="entry name" value="Fe_hydrogenase_ssu_sf"/>
</dbReference>
<dbReference type="Gene3D" id="3.30.70.20">
    <property type="match status" value="1"/>
</dbReference>
<dbReference type="InterPro" id="IPR036010">
    <property type="entry name" value="2Fe-2S_ferredoxin-like_sf"/>
</dbReference>
<dbReference type="OrthoDB" id="9805142at2"/>
<dbReference type="PANTHER" id="PTHR11615">
    <property type="entry name" value="NITRATE, FORMATE, IRON DEHYDROGENASE"/>
    <property type="match status" value="1"/>
</dbReference>
<dbReference type="Gene3D" id="4.10.260.20">
    <property type="entry name" value="Iron hydrogenase, small subunit"/>
    <property type="match status" value="1"/>
</dbReference>
<feature type="domain" description="2Fe-2S ferredoxin-type" evidence="14">
    <location>
        <begin position="1"/>
        <end position="78"/>
    </location>
</feature>
<dbReference type="RefSeq" id="WP_044664694.1">
    <property type="nucleotide sequence ID" value="NZ_CDRZ01000124.1"/>
</dbReference>
<dbReference type="GO" id="GO:0051537">
    <property type="term" value="F:2 iron, 2 sulfur cluster binding"/>
    <property type="evidence" value="ECO:0007669"/>
    <property type="project" value="UniProtKB-KW"/>
</dbReference>
<dbReference type="Pfam" id="PF10588">
    <property type="entry name" value="NADH-G_4Fe-4S_3"/>
    <property type="match status" value="1"/>
</dbReference>
<feature type="domain" description="4Fe-4S ferredoxin-type" evidence="15">
    <location>
        <begin position="181"/>
        <end position="209"/>
    </location>
</feature>
<dbReference type="Gene3D" id="3.40.50.1780">
    <property type="match status" value="1"/>
</dbReference>
<evidence type="ECO:0000256" key="11">
    <source>
        <dbReference type="ARBA" id="ARBA00023027"/>
    </source>
</evidence>
<reference evidence="18" key="1">
    <citation type="submission" date="2015-01" db="EMBL/GenBank/DDBJ databases">
        <authorList>
            <person name="Manzoor Shahid"/>
            <person name="Zubair Saima"/>
        </authorList>
    </citation>
    <scope>NUCLEOTIDE SEQUENCE [LARGE SCALE GENOMIC DNA]</scope>
    <source>
        <strain evidence="18">Sp3</strain>
    </source>
</reference>
<evidence type="ECO:0000313" key="18">
    <source>
        <dbReference type="Proteomes" id="UP000046155"/>
    </source>
</evidence>
<sequence>MVNLSIDGIKLSVAEGTTILDAAKEVGIRIPTLCHHPDQAVKANCRICVCEVEGQPLLQAACETQVNEGMVVRTHTPQVIKTRKMILQLILGHHPQDCLNCIRNQNCELQALVEEYGIRDNPFPLKLKGLPEDRSTVSIVREPDKCIACRRCVDACSVIQTVNALCIEGRGYEIGISPVMGKPLAETGCVLCGQCIHACPVGAISENEQIDEFLAAVADPDKVVVTQIAPAVREAIGEEVGMATGDMPMDKFVAGLRRVGLDYVLHTNFTADLTILEEGNELLKRLKENGTLPMMTSCSPGWINFIETFYPDLLDNLSTCKSPQQMFGALVKTYWAEKMNIEPSKIYSVSIMPCTAKKFEAARPEMNDSGFQDVDLVLTTREVGRLFRMFGIDFDKIEPSQFDPWMGQYTGAAVIFGATGGVMEAALRTVYEVVTGETLTDVNFTAVRGFESIKEAEVDLKGTKVKVAVAHGLGNARKLMDQVRAGESPYHFIEIMACPGGCIGGGGQPITKSNIKRKERINAIYVEDEACPIRKSHENPEITQIYEDFLKEPLGHKSHQLLHTTYKPKNKEIL</sequence>
<accession>A0A0B7MK56</accession>
<comment type="cofactor">
    <cofactor evidence="13">
        <name>[2Fe-2S] cluster</name>
        <dbReference type="ChEBI" id="CHEBI:190135"/>
    </cofactor>
</comment>
<evidence type="ECO:0000256" key="1">
    <source>
        <dbReference type="ARBA" id="ARBA00001966"/>
    </source>
</evidence>
<dbReference type="CDD" id="cd00207">
    <property type="entry name" value="fer2"/>
    <property type="match status" value="1"/>
</dbReference>
<dbReference type="InterPro" id="IPR009016">
    <property type="entry name" value="Fe_hydrogenase"/>
</dbReference>
<dbReference type="PROSITE" id="PS51085">
    <property type="entry name" value="2FE2S_FER_2"/>
    <property type="match status" value="1"/>
</dbReference>
<evidence type="ECO:0000256" key="7">
    <source>
        <dbReference type="ARBA" id="ARBA00022737"/>
    </source>
</evidence>
<dbReference type="NCBIfam" id="NF040763">
    <property type="entry name" value="FeFe_hydrog_A6"/>
    <property type="match status" value="1"/>
</dbReference>
<dbReference type="GO" id="GO:0050583">
    <property type="term" value="F:hydrogen dehydrogenase (NADP+) activity"/>
    <property type="evidence" value="ECO:0007669"/>
    <property type="project" value="UniProtKB-EC"/>
</dbReference>
<dbReference type="Gene3D" id="3.40.950.10">
    <property type="entry name" value="Fe-only Hydrogenase (Larger Subunit), Chain L, domain 3"/>
    <property type="match status" value="1"/>
</dbReference>
<dbReference type="GO" id="GO:0005506">
    <property type="term" value="F:iron ion binding"/>
    <property type="evidence" value="ECO:0007669"/>
    <property type="project" value="InterPro"/>
</dbReference>
<dbReference type="SMART" id="SM00929">
    <property type="entry name" value="NADH-G_4Fe-4S_3"/>
    <property type="match status" value="1"/>
</dbReference>
<evidence type="ECO:0000256" key="3">
    <source>
        <dbReference type="ARBA" id="ARBA00005404"/>
    </source>
</evidence>
<dbReference type="PROSITE" id="PS51839">
    <property type="entry name" value="4FE4S_HC3"/>
    <property type="match status" value="1"/>
</dbReference>
<evidence type="ECO:0000259" key="14">
    <source>
        <dbReference type="PROSITE" id="PS51085"/>
    </source>
</evidence>
<dbReference type="PROSITE" id="PS51379">
    <property type="entry name" value="4FE4S_FER_2"/>
    <property type="match status" value="2"/>
</dbReference>
<proteinExistence type="inferred from homology"/>
<dbReference type="InterPro" id="IPR019574">
    <property type="entry name" value="NADH_UbQ_OxRdtase_Gsu_4Fe4S-bd"/>
</dbReference>
<dbReference type="Pfam" id="PF13510">
    <property type="entry name" value="Fer2_4"/>
    <property type="match status" value="1"/>
</dbReference>
<evidence type="ECO:0000256" key="9">
    <source>
        <dbReference type="ARBA" id="ARBA00023004"/>
    </source>
</evidence>
<name>A0A0B7MK56_9FIRM</name>
<dbReference type="PROSITE" id="PS00198">
    <property type="entry name" value="4FE4S_FER_1"/>
    <property type="match status" value="1"/>
</dbReference>
<dbReference type="EMBL" id="CDRZ01000124">
    <property type="protein sequence ID" value="CEO88568.1"/>
    <property type="molecule type" value="Genomic_DNA"/>
</dbReference>
<evidence type="ECO:0000256" key="10">
    <source>
        <dbReference type="ARBA" id="ARBA00023014"/>
    </source>
</evidence>
<dbReference type="Pfam" id="PF02906">
    <property type="entry name" value="Fe_hyd_lg_C"/>
    <property type="match status" value="1"/>
</dbReference>
<keyword evidence="11" id="KW-0520">NAD</keyword>
<dbReference type="InterPro" id="IPR017900">
    <property type="entry name" value="4Fe4S_Fe_S_CS"/>
</dbReference>
<feature type="domain" description="4Fe-4S His(Cys)3-ligated-type" evidence="16">
    <location>
        <begin position="78"/>
        <end position="117"/>
    </location>
</feature>
<dbReference type="SUPFAM" id="SSF54292">
    <property type="entry name" value="2Fe-2S ferredoxin-like"/>
    <property type="match status" value="1"/>
</dbReference>
<dbReference type="SUPFAM" id="SSF53920">
    <property type="entry name" value="Fe-only hydrogenase"/>
    <property type="match status" value="1"/>
</dbReference>
<dbReference type="GO" id="GO:0008901">
    <property type="term" value="F:ferredoxin hydrogenase activity"/>
    <property type="evidence" value="ECO:0007669"/>
    <property type="project" value="InterPro"/>
</dbReference>
<evidence type="ECO:0000256" key="2">
    <source>
        <dbReference type="ARBA" id="ARBA00004370"/>
    </source>
</evidence>
<dbReference type="Proteomes" id="UP000046155">
    <property type="component" value="Unassembled WGS sequence"/>
</dbReference>
<feature type="domain" description="4Fe-4S ferredoxin-type" evidence="15">
    <location>
        <begin position="137"/>
        <end position="164"/>
    </location>
</feature>
<keyword evidence="9" id="KW-0408">Iron</keyword>
<evidence type="ECO:0000259" key="15">
    <source>
        <dbReference type="PROSITE" id="PS51379"/>
    </source>
</evidence>
<keyword evidence="8" id="KW-1278">Translocase</keyword>
<keyword evidence="5" id="KW-0001">2Fe-2S</keyword>
<dbReference type="FunFam" id="3.10.20.740:FF:000004">
    <property type="entry name" value="NADH-quinone oxidoreductase"/>
    <property type="match status" value="1"/>
</dbReference>
<evidence type="ECO:0000256" key="5">
    <source>
        <dbReference type="ARBA" id="ARBA00022714"/>
    </source>
</evidence>
<organism evidence="17 18">
    <name type="scientific">Syntrophaceticus schinkii</name>
    <dbReference type="NCBI Taxonomy" id="499207"/>
    <lineage>
        <taxon>Bacteria</taxon>
        <taxon>Bacillati</taxon>
        <taxon>Bacillota</taxon>
        <taxon>Clostridia</taxon>
        <taxon>Thermoanaerobacterales</taxon>
        <taxon>Thermoanaerobacterales Family III. Incertae Sedis</taxon>
        <taxon>Syntrophaceticus</taxon>
    </lineage>
</organism>
<dbReference type="InterPro" id="IPR050340">
    <property type="entry name" value="Cytosolic_Fe-S_CAF"/>
</dbReference>
<dbReference type="GO" id="GO:0016020">
    <property type="term" value="C:membrane"/>
    <property type="evidence" value="ECO:0007669"/>
    <property type="project" value="UniProtKB-SubCell"/>
</dbReference>
<dbReference type="InterPro" id="IPR001041">
    <property type="entry name" value="2Fe-2S_ferredoxin-type"/>
</dbReference>
<keyword evidence="4" id="KW-0004">4Fe-4S</keyword>